<dbReference type="InterPro" id="IPR016187">
    <property type="entry name" value="CTDL_fold"/>
</dbReference>
<dbReference type="SUPFAM" id="SSF56436">
    <property type="entry name" value="C-type lectin-like"/>
    <property type="match status" value="1"/>
</dbReference>
<organism evidence="3 4">
    <name type="scientific">Oryzias latipes</name>
    <name type="common">Japanese rice fish</name>
    <name type="synonym">Japanese killifish</name>
    <dbReference type="NCBI Taxonomy" id="8090"/>
    <lineage>
        <taxon>Eukaryota</taxon>
        <taxon>Metazoa</taxon>
        <taxon>Chordata</taxon>
        <taxon>Craniata</taxon>
        <taxon>Vertebrata</taxon>
        <taxon>Euteleostomi</taxon>
        <taxon>Actinopterygii</taxon>
        <taxon>Neopterygii</taxon>
        <taxon>Teleostei</taxon>
        <taxon>Neoteleostei</taxon>
        <taxon>Acanthomorphata</taxon>
        <taxon>Ovalentaria</taxon>
        <taxon>Atherinomorphae</taxon>
        <taxon>Beloniformes</taxon>
        <taxon>Adrianichthyidae</taxon>
        <taxon>Oryziinae</taxon>
        <taxon>Oryzias</taxon>
    </lineage>
</organism>
<dbReference type="InterPro" id="IPR001304">
    <property type="entry name" value="C-type_lectin-like"/>
</dbReference>
<reference evidence="3" key="4">
    <citation type="submission" date="2025-09" db="UniProtKB">
        <authorList>
            <consortium name="Ensembl"/>
        </authorList>
    </citation>
    <scope>IDENTIFICATION</scope>
    <source>
        <strain evidence="3">HNI</strain>
    </source>
</reference>
<dbReference type="PANTHER" id="PTHR45710:SF31">
    <property type="entry name" value="EARLY ACTIVATION ANTIGEN CD69"/>
    <property type="match status" value="1"/>
</dbReference>
<sequence length="144" mass="16439">PLINDYINFGILVEAERFFRISAYDGQWCPEGWRRFGSSCYYKSTERKTWADSRSFCQNKGSDLVVVNSKEEQVGVFTLALSSLKDLLSRINYGELLMVGDLNWDWSSTASEEFKSLCDSINLSQLISQPTRPNTKCPEKSTLI</sequence>
<reference evidence="3" key="3">
    <citation type="submission" date="2025-08" db="UniProtKB">
        <authorList>
            <consortium name="Ensembl"/>
        </authorList>
    </citation>
    <scope>IDENTIFICATION</scope>
    <source>
        <strain evidence="3">HNI</strain>
    </source>
</reference>
<evidence type="ECO:0000259" key="2">
    <source>
        <dbReference type="PROSITE" id="PS50041"/>
    </source>
</evidence>
<dbReference type="AlphaFoldDB" id="A0A3P9KUZ7"/>
<dbReference type="Gene3D" id="3.10.100.10">
    <property type="entry name" value="Mannose-Binding Protein A, subunit A"/>
    <property type="match status" value="1"/>
</dbReference>
<proteinExistence type="predicted"/>
<dbReference type="SMART" id="SM00034">
    <property type="entry name" value="CLECT"/>
    <property type="match status" value="1"/>
</dbReference>
<evidence type="ECO:0000256" key="1">
    <source>
        <dbReference type="ARBA" id="ARBA00004401"/>
    </source>
</evidence>
<dbReference type="InterPro" id="IPR050828">
    <property type="entry name" value="C-type_lectin/matrix_domain"/>
</dbReference>
<accession>A0A3P9KUZ7</accession>
<comment type="subcellular location">
    <subcellularLocation>
        <location evidence="1">Cell membrane</location>
        <topology evidence="1">Single-pass type II membrane protein</topology>
    </subcellularLocation>
</comment>
<dbReference type="GO" id="GO:0005886">
    <property type="term" value="C:plasma membrane"/>
    <property type="evidence" value="ECO:0007669"/>
    <property type="project" value="UniProtKB-SubCell"/>
</dbReference>
<name>A0A3P9KUZ7_ORYLA</name>
<evidence type="ECO:0000313" key="3">
    <source>
        <dbReference type="Ensembl" id="ENSORLP00020012279.1"/>
    </source>
</evidence>
<dbReference type="PROSITE" id="PS50041">
    <property type="entry name" value="C_TYPE_LECTIN_2"/>
    <property type="match status" value="1"/>
</dbReference>
<dbReference type="PANTHER" id="PTHR45710">
    <property type="entry name" value="C-TYPE LECTIN DOMAIN-CONTAINING PROTEIN 180"/>
    <property type="match status" value="1"/>
</dbReference>
<evidence type="ECO:0000313" key="4">
    <source>
        <dbReference type="Proteomes" id="UP000265180"/>
    </source>
</evidence>
<dbReference type="Ensembl" id="ENSORLT00020019384.1">
    <property type="protein sequence ID" value="ENSORLP00020012279.1"/>
    <property type="gene ID" value="ENSORLG00020013201.1"/>
</dbReference>
<feature type="domain" description="C-type lectin" evidence="2">
    <location>
        <begin position="36"/>
        <end position="137"/>
    </location>
</feature>
<reference evidence="3 4" key="2">
    <citation type="submission" date="2017-04" db="EMBL/GenBank/DDBJ databases">
        <title>CpG methylation of centromeres and impact of large insertions on vertebrate speciation.</title>
        <authorList>
            <person name="Ichikawa K."/>
            <person name="Yoshimura J."/>
            <person name="Morishita S."/>
        </authorList>
    </citation>
    <scope>NUCLEOTIDE SEQUENCE</scope>
    <source>
        <strain evidence="3 4">HNI</strain>
    </source>
</reference>
<dbReference type="InterPro" id="IPR016186">
    <property type="entry name" value="C-type_lectin-like/link_sf"/>
</dbReference>
<dbReference type="Proteomes" id="UP000265180">
    <property type="component" value="Chromosome 11"/>
</dbReference>
<reference key="1">
    <citation type="journal article" date="2007" name="Nature">
        <title>The medaka draft genome and insights into vertebrate genome evolution.</title>
        <authorList>
            <person name="Kasahara M."/>
            <person name="Naruse K."/>
            <person name="Sasaki S."/>
            <person name="Nakatani Y."/>
            <person name="Qu W."/>
            <person name="Ahsan B."/>
            <person name="Yamada T."/>
            <person name="Nagayasu Y."/>
            <person name="Doi K."/>
            <person name="Kasai Y."/>
            <person name="Jindo T."/>
            <person name="Kobayashi D."/>
            <person name="Shimada A."/>
            <person name="Toyoda A."/>
            <person name="Kuroki Y."/>
            <person name="Fujiyama A."/>
            <person name="Sasaki T."/>
            <person name="Shimizu A."/>
            <person name="Asakawa S."/>
            <person name="Shimizu N."/>
            <person name="Hashimoto S."/>
            <person name="Yang J."/>
            <person name="Lee Y."/>
            <person name="Matsushima K."/>
            <person name="Sugano S."/>
            <person name="Sakaizumi M."/>
            <person name="Narita T."/>
            <person name="Ohishi K."/>
            <person name="Haga S."/>
            <person name="Ohta F."/>
            <person name="Nomoto H."/>
            <person name="Nogata K."/>
            <person name="Morishita T."/>
            <person name="Endo T."/>
            <person name="Shin-I T."/>
            <person name="Takeda H."/>
            <person name="Morishita S."/>
            <person name="Kohara Y."/>
        </authorList>
    </citation>
    <scope>NUCLEOTIDE SEQUENCE [LARGE SCALE GENOMIC DNA]</scope>
    <source>
        <strain>Hd-rR</strain>
    </source>
</reference>
<protein>
    <recommendedName>
        <fullName evidence="2">C-type lectin domain-containing protein</fullName>
    </recommendedName>
</protein>